<accession>J3CAX1</accession>
<gene>
    <name evidence="1" type="ORF">PMI13_04049</name>
</gene>
<proteinExistence type="predicted"/>
<keyword evidence="2" id="KW-1185">Reference proteome</keyword>
<sequence>MNASSKKIFHVEIVVDYEKVTSETKAYQKMSEILSLLICMERIATNNFYIANTSTLIFR</sequence>
<dbReference type="AlphaFoldDB" id="J3CAX1"/>
<comment type="caution">
    <text evidence="1">The sequence shown here is derived from an EMBL/GenBank/DDBJ whole genome shotgun (WGS) entry which is preliminary data.</text>
</comment>
<dbReference type="Proteomes" id="UP000007509">
    <property type="component" value="Unassembled WGS sequence"/>
</dbReference>
<evidence type="ECO:0000313" key="2">
    <source>
        <dbReference type="Proteomes" id="UP000007509"/>
    </source>
</evidence>
<protein>
    <submittedName>
        <fullName evidence="1">Uncharacterized protein</fullName>
    </submittedName>
</protein>
<name>J3CAX1_9FLAO</name>
<dbReference type="PATRIC" id="fig|1144316.3.peg.4046"/>
<organism evidence="1 2">
    <name type="scientific">Chryseobacterium populi</name>
    <dbReference type="NCBI Taxonomy" id="1144316"/>
    <lineage>
        <taxon>Bacteria</taxon>
        <taxon>Pseudomonadati</taxon>
        <taxon>Bacteroidota</taxon>
        <taxon>Flavobacteriia</taxon>
        <taxon>Flavobacteriales</taxon>
        <taxon>Weeksellaceae</taxon>
        <taxon>Chryseobacterium group</taxon>
        <taxon>Chryseobacterium</taxon>
    </lineage>
</organism>
<reference evidence="1 2" key="1">
    <citation type="journal article" date="2012" name="J. Bacteriol.">
        <title>Twenty-one genome sequences from Pseudomonas species and 19 genome sequences from diverse bacteria isolated from the rhizosphere and endosphere of Populus deltoides.</title>
        <authorList>
            <person name="Brown S.D."/>
            <person name="Utturkar S.M."/>
            <person name="Klingeman D.M."/>
            <person name="Johnson C.M."/>
            <person name="Martin S.L."/>
            <person name="Land M.L."/>
            <person name="Lu T.Y."/>
            <person name="Schadt C.W."/>
            <person name="Doktycz M.J."/>
            <person name="Pelletier D.A."/>
        </authorList>
    </citation>
    <scope>NUCLEOTIDE SEQUENCE [LARGE SCALE GENOMIC DNA]</scope>
    <source>
        <strain evidence="1 2">CF314</strain>
    </source>
</reference>
<evidence type="ECO:0000313" key="1">
    <source>
        <dbReference type="EMBL" id="EJL67791.1"/>
    </source>
</evidence>
<dbReference type="EMBL" id="AKJY01000115">
    <property type="protein sequence ID" value="EJL67791.1"/>
    <property type="molecule type" value="Genomic_DNA"/>
</dbReference>